<evidence type="ECO:0000313" key="1">
    <source>
        <dbReference type="EMBL" id="KAJ2991286.1"/>
    </source>
</evidence>
<reference evidence="1" key="1">
    <citation type="submission" date="2022-10" db="EMBL/GenBank/DDBJ databases">
        <title>Genome Sequence of Xylaria curta.</title>
        <authorList>
            <person name="Buettner E."/>
        </authorList>
    </citation>
    <scope>NUCLEOTIDE SEQUENCE</scope>
    <source>
        <strain evidence="1">Babe10</strain>
    </source>
</reference>
<name>A0ACC1PGS6_9PEZI</name>
<organism evidence="1 2">
    <name type="scientific">Xylaria curta</name>
    <dbReference type="NCBI Taxonomy" id="42375"/>
    <lineage>
        <taxon>Eukaryota</taxon>
        <taxon>Fungi</taxon>
        <taxon>Dikarya</taxon>
        <taxon>Ascomycota</taxon>
        <taxon>Pezizomycotina</taxon>
        <taxon>Sordariomycetes</taxon>
        <taxon>Xylariomycetidae</taxon>
        <taxon>Xylariales</taxon>
        <taxon>Xylariaceae</taxon>
        <taxon>Xylaria</taxon>
    </lineage>
</organism>
<gene>
    <name evidence="1" type="ORF">NUW58_g2566</name>
</gene>
<dbReference type="Proteomes" id="UP001143856">
    <property type="component" value="Unassembled WGS sequence"/>
</dbReference>
<evidence type="ECO:0000313" key="2">
    <source>
        <dbReference type="Proteomes" id="UP001143856"/>
    </source>
</evidence>
<keyword evidence="2" id="KW-1185">Reference proteome</keyword>
<dbReference type="EMBL" id="JAPDGR010000342">
    <property type="protein sequence ID" value="KAJ2991286.1"/>
    <property type="molecule type" value="Genomic_DNA"/>
</dbReference>
<proteinExistence type="predicted"/>
<comment type="caution">
    <text evidence="1">The sequence shown here is derived from an EMBL/GenBank/DDBJ whole genome shotgun (WGS) entry which is preliminary data.</text>
</comment>
<sequence length="1620" mass="181919">MDTPVRRRRVNSKASQSSLGSQGTDEVFQDAQESWDTVSEPVFPPNPTASEGKSDTILEYLGPYSLNGYNIPGPSLATKEQAPIAVKPSNVIPTLIQDMIQRPYASTSTMVADSLMRGENGSQQSTSLDVSQPPFGVASYPSSRDYFASKVRNLIRSSTPSEKLPQQARESTAHTCEACGRQLYDIWFCNICTTNFCNQCWDVQVVHKKLRMGAPHEKTSPTTAATVHRILSPPTDELVRYNLSRDDAPTAWFGVERPDDSSPPIFQDYGRFADLMAATDPVRKNPDFLEDISGVDRDRRTPSLVSFVGQTGAGKSTLIKLLIDFAATGNNTFSSPIIGPRGAHVPTSEDVHLYSDPKTVDSEGPLLYSDCEGLEGGEREPLGAKFKRMRRQDHNNRDADTEPSFSKTKVISERELHWANGPQSRSREFAVTNLYPRVLYTFSDVIVFVLRNPRVIEHVFERLVQWAAAAIETSSNQPVLPHAIIALNASEHDLDDRRWDVHDTTESILVDLGHTVNHNVTFKRWAQFWRERGKAINGLVDLIKCYYSSIQIIRLPTEGHPKLMEEQVGKLYGATLTASIAARCARYQARMLLDVEDLNDYLQQAFNHYSNSLDSPFDFVQASSRNSPIPADFGGNILKLALDMMAILKPEQHTDARRIFSELSYMVASCIMLDSARHKNKGSAVQIFPKYIRHLDDALENFCDQHWPCEFINAKTGLRCINVRSGHTSKGHQSADGRVFAAGDWVSKFSFQNHGAFRDWVYGCLVELLRELTTQVRENNEAEERVAAHIHKTMVLTNLFSHAKNSDGASHIRNYLINHTACFCCLFGQAEHTLPCGHVLCTECIHTYGSALGANWIKLLECPFACRGNRMATSCVIHMKPKLAGIRLVTLDGGGIRGIVELEVLRQIEMELGGVPIQCFIDLIVGTSTGGLVALGLASMNWTVDECIEHFEGLCNQAFTRRTGGGLPLVGHFVDHHYHSKYQTKTLESVLKEAFTDDMQLFGGERPLESTRWQVKVAVTATSLAGNKTYVLSNYNRHVGRLKPNHYHFQRPQILSSELKVWEAARATSAAPRYFKSFHHEASQKTYIDGAVLHNNPVRIADSERKIIWPDNQVPDLFLSIGTGSSPSLSRTGSEKMNAPRKGILSHGRYLYNIMRSTLEQTLDCEKAWDNYIAGVITSLSTSLNSRFIRINPDVGEIPALDDKGKITSLRTKAREALEADRRIPEIAKQLVASTFYFEHLKMSDPKPGGTLCVQGKLRCRILQPSREISRFGEHLRHLTATYGDLKFIIHEDTDTEPLAIVPITTEVITSLIMEQFFGVGRVSFSVENRLLPTQICLCFGKAVKYPISGFPRCFTQEAKVTSPRFMIPSLLSDSSSCRYTHGSRRRKGASSSWKPPDLRTSPSLSNLHHFSSHPNRPLGHDIIRSEEEEKSISTDALVSSSEEYRMSSLHVKTTTEAREPRRWNVVREAFNALLQPLWKQRSQEEMPQDISVVTQNRYIEDWLREYRAVHTVTNPTLPSSIPPEELAIRLEQYNVRPEEYAVYEQWVSLLQPGFSKSSNYWLPPVDPNTSSFKNPSLPGAIYELEDTQKPQELEDTGLNYSEILSRHDALLQPDAHGKF</sequence>
<protein>
    <submittedName>
        <fullName evidence="1">Uncharacterized protein</fullName>
    </submittedName>
</protein>
<accession>A0ACC1PGS6</accession>